<organism evidence="1 2">
    <name type="scientific">Lacrimispora saccharolytica (strain ATCC 35040 / DSM 2544 / NRCC 2533 / WM1)</name>
    <name type="common">Clostridium saccharolyticum</name>
    <dbReference type="NCBI Taxonomy" id="610130"/>
    <lineage>
        <taxon>Bacteria</taxon>
        <taxon>Bacillati</taxon>
        <taxon>Bacillota</taxon>
        <taxon>Clostridia</taxon>
        <taxon>Lachnospirales</taxon>
        <taxon>Lachnospiraceae</taxon>
        <taxon>Lacrimispora</taxon>
    </lineage>
</organism>
<dbReference type="PaxDb" id="610130-Closa_0110"/>
<dbReference type="Proteomes" id="UP000001662">
    <property type="component" value="Chromosome"/>
</dbReference>
<evidence type="ECO:0000313" key="1">
    <source>
        <dbReference type="EMBL" id="ADL02753.1"/>
    </source>
</evidence>
<proteinExistence type="predicted"/>
<dbReference type="HOGENOM" id="CLU_942584_0_0_9"/>
<dbReference type="STRING" id="610130.Closa_0110"/>
<protein>
    <submittedName>
        <fullName evidence="1">Uncharacterized protein</fullName>
    </submittedName>
</protein>
<keyword evidence="2" id="KW-1185">Reference proteome</keyword>
<evidence type="ECO:0000313" key="2">
    <source>
        <dbReference type="Proteomes" id="UP000001662"/>
    </source>
</evidence>
<sequence>MAKGRMSVVRGTDRYITLAVDECDACGIKGIMFHCDDPQGIQYGSTLEMILNMDRIFDSMSGPKQTFQMRHFPGTNPVDFETRTSDEEVRKGKLSTFRIYVQYRYHASWQGLIQWEEGERQELFESTLQLILIMSRMLKGDFQAGQEGEALSFFHVAIDSYDYGRIVGNYQSIPAVLTEQYDVPADLAGTLGNFMEAKALKEKYSAYGLNYGRLVSNEICSICRKSGQKATFTIKIMFCDHSTWQGIIHWREGRAEQTFRSFKEMLYLIVSVVGATTAGAESYEDEVSTIALGL</sequence>
<dbReference type="eggNOG" id="ENOG5033QGR">
    <property type="taxonomic scope" value="Bacteria"/>
</dbReference>
<name>D9R0V4_LACSW</name>
<dbReference type="KEGG" id="csh:Closa_0110"/>
<reference evidence="1" key="1">
    <citation type="submission" date="2010-07" db="EMBL/GenBank/DDBJ databases">
        <title>Complete sequence of Clostridium saccharolyticum WM1.</title>
        <authorList>
            <consortium name="US DOE Joint Genome Institute"/>
            <person name="Lucas S."/>
            <person name="Copeland A."/>
            <person name="Lapidus A."/>
            <person name="Cheng J.-F."/>
            <person name="Bruce D."/>
            <person name="Goodwin L."/>
            <person name="Pitluck S."/>
            <person name="Chertkov O."/>
            <person name="Detter J.C."/>
            <person name="Han C."/>
            <person name="Tapia R."/>
            <person name="Land M."/>
            <person name="Hauser L."/>
            <person name="Chang Y.-J."/>
            <person name="Jeffries C."/>
            <person name="Kyrpides N."/>
            <person name="Ivanova N."/>
            <person name="Mikhailova N."/>
            <person name="Mouttaki H."/>
            <person name="Lin L."/>
            <person name="Zhou J."/>
            <person name="Hemme C.L."/>
            <person name="Woyke T."/>
        </authorList>
    </citation>
    <scope>NUCLEOTIDE SEQUENCE [LARGE SCALE GENOMIC DNA]</scope>
    <source>
        <strain evidence="1">WM1</strain>
    </source>
</reference>
<dbReference type="EMBL" id="CP002109">
    <property type="protein sequence ID" value="ADL02753.1"/>
    <property type="molecule type" value="Genomic_DNA"/>
</dbReference>
<accession>D9R0V4</accession>
<dbReference type="AlphaFoldDB" id="D9R0V4"/>
<gene>
    <name evidence="1" type="ordered locus">Closa_0110</name>
</gene>